<evidence type="ECO:0000256" key="1">
    <source>
        <dbReference type="SAM" id="Phobius"/>
    </source>
</evidence>
<keyword evidence="4" id="KW-1185">Reference proteome</keyword>
<dbReference type="PANTHER" id="PTHR46431:SF6">
    <property type="entry name" value="(RAPE) HYPOTHETICAL PROTEIN"/>
    <property type="match status" value="1"/>
</dbReference>
<evidence type="ECO:0000313" key="3">
    <source>
        <dbReference type="EMBL" id="CAH8391568.1"/>
    </source>
</evidence>
<sequence>MTYGDGVDKTVPELKLRMEDPENGGDYVKLRGGSDEYDEEEEGSSRGCSLGSVTSVWFWVKLISLLACVGVLAFVIIKWIAPFLIEKVLIPFIKWVRSTFSIPVLGLLLFASVALFPTILLPSSPSMWMAGLTFGYVKGFLLIISAASIGVTLPFLIGHLFRHKMQEWLKKYPEKAAILRAAGEGTWFHQFQAVTLIRVSPFPYMIYNYCALATGVHYGPYILGSLVGMVPEIFVSIYTGIMLRTLAVASDVRHSLSALEIVVNVLGFCVTASATIVCTIYAKKKLSAMQTEEAETSSLNA</sequence>
<accession>A0ABC8M5L1</accession>
<name>A0ABC8M5L1_ERUVS</name>
<dbReference type="EMBL" id="CAKOAT010952931">
    <property type="protein sequence ID" value="CAH8391568.1"/>
    <property type="molecule type" value="Genomic_DNA"/>
</dbReference>
<organism evidence="3 4">
    <name type="scientific">Eruca vesicaria subsp. sativa</name>
    <name type="common">Garden rocket</name>
    <name type="synonym">Eruca sativa</name>
    <dbReference type="NCBI Taxonomy" id="29727"/>
    <lineage>
        <taxon>Eukaryota</taxon>
        <taxon>Viridiplantae</taxon>
        <taxon>Streptophyta</taxon>
        <taxon>Embryophyta</taxon>
        <taxon>Tracheophyta</taxon>
        <taxon>Spermatophyta</taxon>
        <taxon>Magnoliopsida</taxon>
        <taxon>eudicotyledons</taxon>
        <taxon>Gunneridae</taxon>
        <taxon>Pentapetalae</taxon>
        <taxon>rosids</taxon>
        <taxon>malvids</taxon>
        <taxon>Brassicales</taxon>
        <taxon>Brassicaceae</taxon>
        <taxon>Brassiceae</taxon>
        <taxon>Eruca</taxon>
    </lineage>
</organism>
<dbReference type="Pfam" id="PF09335">
    <property type="entry name" value="VTT_dom"/>
    <property type="match status" value="1"/>
</dbReference>
<comment type="caution">
    <text evidence="3">The sequence shown here is derived from an EMBL/GenBank/DDBJ whole genome shotgun (WGS) entry which is preliminary data.</text>
</comment>
<dbReference type="InterPro" id="IPR032816">
    <property type="entry name" value="VTT_dom"/>
</dbReference>
<protein>
    <recommendedName>
        <fullName evidence="2">VTT domain-containing protein</fullName>
    </recommendedName>
</protein>
<feature type="transmembrane region" description="Helical" evidence="1">
    <location>
        <begin position="221"/>
        <end position="241"/>
    </location>
</feature>
<dbReference type="PANTHER" id="PTHR46431">
    <property type="entry name" value="EXPRESSED PROTEIN"/>
    <property type="match status" value="1"/>
</dbReference>
<keyword evidence="1" id="KW-0812">Transmembrane</keyword>
<keyword evidence="1" id="KW-1133">Transmembrane helix</keyword>
<feature type="domain" description="VTT" evidence="2">
    <location>
        <begin position="121"/>
        <end position="241"/>
    </location>
</feature>
<feature type="transmembrane region" description="Helical" evidence="1">
    <location>
        <begin position="100"/>
        <end position="120"/>
    </location>
</feature>
<evidence type="ECO:0000259" key="2">
    <source>
        <dbReference type="Pfam" id="PF09335"/>
    </source>
</evidence>
<feature type="transmembrane region" description="Helical" evidence="1">
    <location>
        <begin position="261"/>
        <end position="282"/>
    </location>
</feature>
<feature type="transmembrane region" description="Helical" evidence="1">
    <location>
        <begin position="56"/>
        <end position="80"/>
    </location>
</feature>
<gene>
    <name evidence="3" type="ORF">ERUC_LOCUS44051</name>
</gene>
<proteinExistence type="predicted"/>
<evidence type="ECO:0000313" key="4">
    <source>
        <dbReference type="Proteomes" id="UP001642260"/>
    </source>
</evidence>
<dbReference type="AlphaFoldDB" id="A0ABC8M5L1"/>
<keyword evidence="1" id="KW-0472">Membrane</keyword>
<dbReference type="Proteomes" id="UP001642260">
    <property type="component" value="Unassembled WGS sequence"/>
</dbReference>
<feature type="transmembrane region" description="Helical" evidence="1">
    <location>
        <begin position="140"/>
        <end position="161"/>
    </location>
</feature>
<reference evidence="3 4" key="1">
    <citation type="submission" date="2022-03" db="EMBL/GenBank/DDBJ databases">
        <authorList>
            <person name="Macdonald S."/>
            <person name="Ahmed S."/>
            <person name="Newling K."/>
        </authorList>
    </citation>
    <scope>NUCLEOTIDE SEQUENCE [LARGE SCALE GENOMIC DNA]</scope>
</reference>